<evidence type="ECO:0000313" key="3">
    <source>
        <dbReference type="Proteomes" id="UP000658382"/>
    </source>
</evidence>
<feature type="transmembrane region" description="Helical" evidence="1">
    <location>
        <begin position="60"/>
        <end position="85"/>
    </location>
</feature>
<comment type="caution">
    <text evidence="2">The sequence shown here is derived from an EMBL/GenBank/DDBJ whole genome shotgun (WGS) entry which is preliminary data.</text>
</comment>
<feature type="transmembrane region" description="Helical" evidence="1">
    <location>
        <begin position="6"/>
        <end position="25"/>
    </location>
</feature>
<reference evidence="2" key="1">
    <citation type="journal article" date="2014" name="Int. J. Syst. Evol. Microbiol.">
        <title>Complete genome sequence of Corynebacterium casei LMG S-19264T (=DSM 44701T), isolated from a smear-ripened cheese.</title>
        <authorList>
            <consortium name="US DOE Joint Genome Institute (JGI-PGF)"/>
            <person name="Walter F."/>
            <person name="Albersmeier A."/>
            <person name="Kalinowski J."/>
            <person name="Ruckert C."/>
        </authorList>
    </citation>
    <scope>NUCLEOTIDE SEQUENCE</scope>
    <source>
        <strain evidence="2">JCM 12580</strain>
    </source>
</reference>
<sequence length="91" mass="9293">MFNLGLVIGISILVAIMIVNIIITLASSDEGFGIYIPAAVAFVAGIIMVTMSSFAKIEMIGLGFGGWGGASLFAAAIGAIATSLVETFRHA</sequence>
<name>A0A917PPT4_9BACI</name>
<evidence type="ECO:0000256" key="1">
    <source>
        <dbReference type="SAM" id="Phobius"/>
    </source>
</evidence>
<dbReference type="RefSeq" id="WP_188631702.1">
    <property type="nucleotide sequence ID" value="NZ_BMNQ01000005.1"/>
</dbReference>
<organism evidence="2 3">
    <name type="scientific">Lentibacillus kapialis</name>
    <dbReference type="NCBI Taxonomy" id="340214"/>
    <lineage>
        <taxon>Bacteria</taxon>
        <taxon>Bacillati</taxon>
        <taxon>Bacillota</taxon>
        <taxon>Bacilli</taxon>
        <taxon>Bacillales</taxon>
        <taxon>Bacillaceae</taxon>
        <taxon>Lentibacillus</taxon>
    </lineage>
</organism>
<evidence type="ECO:0000313" key="2">
    <source>
        <dbReference type="EMBL" id="GGJ87256.1"/>
    </source>
</evidence>
<gene>
    <name evidence="2" type="ORF">GCM10007063_07180</name>
</gene>
<dbReference type="Proteomes" id="UP000658382">
    <property type="component" value="Unassembled WGS sequence"/>
</dbReference>
<dbReference type="AlphaFoldDB" id="A0A917PPT4"/>
<proteinExistence type="predicted"/>
<accession>A0A917PPT4</accession>
<protein>
    <submittedName>
        <fullName evidence="2">Uncharacterized protein</fullName>
    </submittedName>
</protein>
<keyword evidence="3" id="KW-1185">Reference proteome</keyword>
<feature type="transmembrane region" description="Helical" evidence="1">
    <location>
        <begin position="32"/>
        <end position="54"/>
    </location>
</feature>
<keyword evidence="1" id="KW-1133">Transmembrane helix</keyword>
<keyword evidence="1" id="KW-0472">Membrane</keyword>
<keyword evidence="1" id="KW-0812">Transmembrane</keyword>
<reference evidence="2" key="2">
    <citation type="submission" date="2020-09" db="EMBL/GenBank/DDBJ databases">
        <authorList>
            <person name="Sun Q."/>
            <person name="Ohkuma M."/>
        </authorList>
    </citation>
    <scope>NUCLEOTIDE SEQUENCE</scope>
    <source>
        <strain evidence="2">JCM 12580</strain>
    </source>
</reference>
<dbReference type="EMBL" id="BMNQ01000005">
    <property type="protein sequence ID" value="GGJ87256.1"/>
    <property type="molecule type" value="Genomic_DNA"/>
</dbReference>